<reference evidence="2" key="1">
    <citation type="journal article" date="2019" name="Int. J. Syst. Evol. Microbiol.">
        <title>The Global Catalogue of Microorganisms (GCM) 10K type strain sequencing project: providing services to taxonomists for standard genome sequencing and annotation.</title>
        <authorList>
            <consortium name="The Broad Institute Genomics Platform"/>
            <consortium name="The Broad Institute Genome Sequencing Center for Infectious Disease"/>
            <person name="Wu L."/>
            <person name="Ma J."/>
        </authorList>
    </citation>
    <scope>NUCLEOTIDE SEQUENCE [LARGE SCALE GENOMIC DNA]</scope>
    <source>
        <strain evidence="2">CCTCC AB 2013263</strain>
    </source>
</reference>
<proteinExistence type="predicted"/>
<comment type="caution">
    <text evidence="1">The sequence shown here is derived from an EMBL/GenBank/DDBJ whole genome shotgun (WGS) entry which is preliminary data.</text>
</comment>
<dbReference type="RefSeq" id="WP_380076777.1">
    <property type="nucleotide sequence ID" value="NZ_JBHRZF010000090.1"/>
</dbReference>
<dbReference type="EMBL" id="JBHRZF010000090">
    <property type="protein sequence ID" value="MFC3860643.1"/>
    <property type="molecule type" value="Genomic_DNA"/>
</dbReference>
<organism evidence="1 2">
    <name type="scientific">Deinococcus antarcticus</name>
    <dbReference type="NCBI Taxonomy" id="1298767"/>
    <lineage>
        <taxon>Bacteria</taxon>
        <taxon>Thermotogati</taxon>
        <taxon>Deinococcota</taxon>
        <taxon>Deinococci</taxon>
        <taxon>Deinococcales</taxon>
        <taxon>Deinococcaceae</taxon>
        <taxon>Deinococcus</taxon>
    </lineage>
</organism>
<evidence type="ECO:0000313" key="2">
    <source>
        <dbReference type="Proteomes" id="UP001595748"/>
    </source>
</evidence>
<gene>
    <name evidence="1" type="ORF">ACFOPQ_07695</name>
</gene>
<sequence>MIKRLMPLLDALHSTLTPAFHVTQLLSTGDQRSLHLTHQPGHGYTLYEEYRDPREHGWSLDSETWEDTLFRREALTLFRQYGASLAALQAARENRSMTALVPEQALLQMVTSDGANRFLNLYQHRTAQSFLQDVKHLIHKDGPPRCLIGRTGDHEVAWQALFDVVPWGKAARSELQHLHT</sequence>
<evidence type="ECO:0000313" key="1">
    <source>
        <dbReference type="EMBL" id="MFC3860643.1"/>
    </source>
</evidence>
<name>A0ABV8A4K6_9DEIO</name>
<keyword evidence="2" id="KW-1185">Reference proteome</keyword>
<accession>A0ABV8A4K6</accession>
<dbReference type="Proteomes" id="UP001595748">
    <property type="component" value="Unassembled WGS sequence"/>
</dbReference>
<protein>
    <submittedName>
        <fullName evidence="1">Uncharacterized protein</fullName>
    </submittedName>
</protein>